<reference evidence="6 7" key="1">
    <citation type="submission" date="2018-08" db="EMBL/GenBank/DDBJ databases">
        <title>Meiothermus terrae DSM 26712 genome sequencing project.</title>
        <authorList>
            <person name="Da Costa M.S."/>
            <person name="Albuquerque L."/>
            <person name="Raposo P."/>
            <person name="Froufe H.J.C."/>
            <person name="Barroso C.S."/>
            <person name="Egas C."/>
        </authorList>
    </citation>
    <scope>NUCLEOTIDE SEQUENCE [LARGE SCALE GENOMIC DNA]</scope>
    <source>
        <strain evidence="6 7">DSM 26712</strain>
    </source>
</reference>
<feature type="transmembrane region" description="Helical" evidence="4">
    <location>
        <begin position="359"/>
        <end position="377"/>
    </location>
</feature>
<dbReference type="PANTHER" id="PTHR23537">
    <property type="match status" value="1"/>
</dbReference>
<feature type="domain" description="Major facilitator superfamily (MFS) profile" evidence="5">
    <location>
        <begin position="1"/>
        <end position="380"/>
    </location>
</feature>
<keyword evidence="3 4" id="KW-0472">Membrane</keyword>
<dbReference type="PROSITE" id="PS50850">
    <property type="entry name" value="MFS"/>
    <property type="match status" value="1"/>
</dbReference>
<sequence>MSLLRLAFGLALGPAVGLGLARFAYALVLPAMREDLGWSYAQAGGMNTANALGYLLGSLLAAPLMARLGTRNTFLAGLGLTTLALLLSGSSPLYWVLVALRLLAGASGALVFIAGGALAAHLASRDPARAALALGLYFGGVGLGIVGSGVLLPGLLEAHPERWRVAWVVLGALALLGSSAAALAALRLQDPPQPRQGSRRARVELLWPAGLAYFLFALGYIVYMTFVVALVRQSLGSLEVSVFWAVLGLAVVGSSWLWRRSIQHSRGGEALSLILAVVAAGAALPVLSQGLPVMLFSGLLFGGSFLGVVTAITALVRQRLPGEQWGYGIAVATVVFAAGQSLGPWLSGLLTDVSGRLEAGFIASVAVLLAGAAVARVQRG</sequence>
<evidence type="ECO:0000313" key="6">
    <source>
        <dbReference type="EMBL" id="RIH88938.1"/>
    </source>
</evidence>
<feature type="transmembrane region" description="Helical" evidence="4">
    <location>
        <begin position="50"/>
        <end position="68"/>
    </location>
</feature>
<protein>
    <submittedName>
        <fullName evidence="6">Purine efflux pump PbuE</fullName>
    </submittedName>
</protein>
<evidence type="ECO:0000256" key="1">
    <source>
        <dbReference type="ARBA" id="ARBA00022692"/>
    </source>
</evidence>
<evidence type="ECO:0000259" key="5">
    <source>
        <dbReference type="PROSITE" id="PS50850"/>
    </source>
</evidence>
<keyword evidence="1 4" id="KW-0812">Transmembrane</keyword>
<dbReference type="Gene3D" id="1.20.1250.20">
    <property type="entry name" value="MFS general substrate transporter like domains"/>
    <property type="match status" value="1"/>
</dbReference>
<proteinExistence type="predicted"/>
<accession>A0A399EY69</accession>
<organism evidence="6 7">
    <name type="scientific">Calidithermus terrae</name>
    <dbReference type="NCBI Taxonomy" id="1408545"/>
    <lineage>
        <taxon>Bacteria</taxon>
        <taxon>Thermotogati</taxon>
        <taxon>Deinococcota</taxon>
        <taxon>Deinococci</taxon>
        <taxon>Thermales</taxon>
        <taxon>Thermaceae</taxon>
        <taxon>Calidithermus</taxon>
    </lineage>
</organism>
<dbReference type="EMBL" id="QXDL01000023">
    <property type="protein sequence ID" value="RIH88938.1"/>
    <property type="molecule type" value="Genomic_DNA"/>
</dbReference>
<keyword evidence="7" id="KW-1185">Reference proteome</keyword>
<dbReference type="AlphaFoldDB" id="A0A399EY69"/>
<feature type="transmembrane region" description="Helical" evidence="4">
    <location>
        <begin position="165"/>
        <end position="186"/>
    </location>
</feature>
<dbReference type="InterPro" id="IPR020846">
    <property type="entry name" value="MFS_dom"/>
</dbReference>
<feature type="transmembrane region" description="Helical" evidence="4">
    <location>
        <begin position="206"/>
        <end position="229"/>
    </location>
</feature>
<dbReference type="RefSeq" id="WP_119314086.1">
    <property type="nucleotide sequence ID" value="NZ_QXDL01000023.1"/>
</dbReference>
<dbReference type="GO" id="GO:0005886">
    <property type="term" value="C:plasma membrane"/>
    <property type="evidence" value="ECO:0007669"/>
    <property type="project" value="TreeGrafter"/>
</dbReference>
<dbReference type="PANTHER" id="PTHR23537:SF1">
    <property type="entry name" value="SUGAR TRANSPORTER"/>
    <property type="match status" value="1"/>
</dbReference>
<feature type="transmembrane region" description="Helical" evidence="4">
    <location>
        <begin position="102"/>
        <end position="123"/>
    </location>
</feature>
<dbReference type="Pfam" id="PF06779">
    <property type="entry name" value="MFS_4"/>
    <property type="match status" value="1"/>
</dbReference>
<evidence type="ECO:0000256" key="4">
    <source>
        <dbReference type="SAM" id="Phobius"/>
    </source>
</evidence>
<dbReference type="OrthoDB" id="8747367at2"/>
<dbReference type="InterPro" id="IPR010645">
    <property type="entry name" value="MFS_4"/>
</dbReference>
<dbReference type="GO" id="GO:0022857">
    <property type="term" value="F:transmembrane transporter activity"/>
    <property type="evidence" value="ECO:0007669"/>
    <property type="project" value="InterPro"/>
</dbReference>
<feature type="transmembrane region" description="Helical" evidence="4">
    <location>
        <begin position="241"/>
        <end position="258"/>
    </location>
</feature>
<feature type="transmembrane region" description="Helical" evidence="4">
    <location>
        <begin position="270"/>
        <end position="287"/>
    </location>
</feature>
<feature type="transmembrane region" description="Helical" evidence="4">
    <location>
        <begin position="293"/>
        <end position="315"/>
    </location>
</feature>
<dbReference type="Proteomes" id="UP000265715">
    <property type="component" value="Unassembled WGS sequence"/>
</dbReference>
<dbReference type="SUPFAM" id="SSF103473">
    <property type="entry name" value="MFS general substrate transporter"/>
    <property type="match status" value="1"/>
</dbReference>
<keyword evidence="2 4" id="KW-1133">Transmembrane helix</keyword>
<feature type="transmembrane region" description="Helical" evidence="4">
    <location>
        <begin position="327"/>
        <end position="347"/>
    </location>
</feature>
<evidence type="ECO:0000313" key="7">
    <source>
        <dbReference type="Proteomes" id="UP000265715"/>
    </source>
</evidence>
<feature type="transmembrane region" description="Helical" evidence="4">
    <location>
        <begin position="75"/>
        <end position="96"/>
    </location>
</feature>
<dbReference type="InterPro" id="IPR036259">
    <property type="entry name" value="MFS_trans_sf"/>
</dbReference>
<feature type="transmembrane region" description="Helical" evidence="4">
    <location>
        <begin position="130"/>
        <end position="153"/>
    </location>
</feature>
<gene>
    <name evidence="6" type="primary">pbuE</name>
    <name evidence="6" type="ORF">Mterra_00889</name>
</gene>
<name>A0A399EY69_9DEIN</name>
<evidence type="ECO:0000256" key="3">
    <source>
        <dbReference type="ARBA" id="ARBA00023136"/>
    </source>
</evidence>
<comment type="caution">
    <text evidence="6">The sequence shown here is derived from an EMBL/GenBank/DDBJ whole genome shotgun (WGS) entry which is preliminary data.</text>
</comment>
<evidence type="ECO:0000256" key="2">
    <source>
        <dbReference type="ARBA" id="ARBA00022989"/>
    </source>
</evidence>